<dbReference type="PROSITE" id="PS51257">
    <property type="entry name" value="PROKAR_LIPOPROTEIN"/>
    <property type="match status" value="1"/>
</dbReference>
<name>A0A7W2EQP2_9BURK</name>
<feature type="region of interest" description="Disordered" evidence="3">
    <location>
        <begin position="221"/>
        <end position="283"/>
    </location>
</feature>
<dbReference type="Pfam" id="PF04333">
    <property type="entry name" value="MlaA"/>
    <property type="match status" value="1"/>
</dbReference>
<organism evidence="5 6">
    <name type="scientific">Rugamonas brunnea</name>
    <dbReference type="NCBI Taxonomy" id="2758569"/>
    <lineage>
        <taxon>Bacteria</taxon>
        <taxon>Pseudomonadati</taxon>
        <taxon>Pseudomonadota</taxon>
        <taxon>Betaproteobacteria</taxon>
        <taxon>Burkholderiales</taxon>
        <taxon>Oxalobacteraceae</taxon>
        <taxon>Telluria group</taxon>
        <taxon>Rugamonas</taxon>
    </lineage>
</organism>
<dbReference type="PRINTS" id="PR01805">
    <property type="entry name" value="VACJLIPOPROT"/>
</dbReference>
<keyword evidence="2 4" id="KW-0732">Signal</keyword>
<dbReference type="AlphaFoldDB" id="A0A7W2EQP2"/>
<keyword evidence="5" id="KW-0449">Lipoprotein</keyword>
<dbReference type="GO" id="GO:0120010">
    <property type="term" value="P:intermembrane phospholipid transfer"/>
    <property type="evidence" value="ECO:0007669"/>
    <property type="project" value="TreeGrafter"/>
</dbReference>
<evidence type="ECO:0000313" key="6">
    <source>
        <dbReference type="Proteomes" id="UP000534388"/>
    </source>
</evidence>
<feature type="compositionally biased region" description="Basic and acidic residues" evidence="3">
    <location>
        <begin position="221"/>
        <end position="238"/>
    </location>
</feature>
<dbReference type="RefSeq" id="WP_182160939.1">
    <property type="nucleotide sequence ID" value="NZ_JACEZT010000003.1"/>
</dbReference>
<dbReference type="Proteomes" id="UP000534388">
    <property type="component" value="Unassembled WGS sequence"/>
</dbReference>
<dbReference type="PANTHER" id="PTHR30035:SF3">
    <property type="entry name" value="INTERMEMBRANE PHOSPHOLIPID TRANSPORT SYSTEM LIPOPROTEIN MLAA"/>
    <property type="match status" value="1"/>
</dbReference>
<keyword evidence="6" id="KW-1185">Reference proteome</keyword>
<feature type="signal peptide" evidence="4">
    <location>
        <begin position="1"/>
        <end position="25"/>
    </location>
</feature>
<dbReference type="GO" id="GO:0016020">
    <property type="term" value="C:membrane"/>
    <property type="evidence" value="ECO:0007669"/>
    <property type="project" value="InterPro"/>
</dbReference>
<evidence type="ECO:0000313" key="5">
    <source>
        <dbReference type="EMBL" id="MBA5636828.1"/>
    </source>
</evidence>
<evidence type="ECO:0000256" key="4">
    <source>
        <dbReference type="SAM" id="SignalP"/>
    </source>
</evidence>
<gene>
    <name evidence="5" type="ORF">H3H37_07140</name>
</gene>
<feature type="compositionally biased region" description="Basic and acidic residues" evidence="3">
    <location>
        <begin position="267"/>
        <end position="283"/>
    </location>
</feature>
<evidence type="ECO:0000256" key="1">
    <source>
        <dbReference type="ARBA" id="ARBA00010634"/>
    </source>
</evidence>
<evidence type="ECO:0000256" key="3">
    <source>
        <dbReference type="SAM" id="MobiDB-lite"/>
    </source>
</evidence>
<proteinExistence type="inferred from homology"/>
<dbReference type="PANTHER" id="PTHR30035">
    <property type="entry name" value="LIPOPROTEIN VACJ-RELATED"/>
    <property type="match status" value="1"/>
</dbReference>
<sequence length="283" mass="30365">MTPIPGKWRALTLALGAAALLSGCAGPNPRDPYEGFNRAMFKFNDTVDQVALKPAATAYRAVLPSFVQTGIDNFFGNLADVWSAVNNLLQGKGEAGMSDVARVTLNTSFGLLGVIDFASQAGLPKHNEDFGQTLGYWGVPSGPYLMLPLFGASTVRDTAALPLDFNGDLWRYKEPVYLRNIGTATRAVDQRANLLDASTLLEDAALDRYEFVRDGFLQRRENKVYDGDPPPRKPQPKDDDGDGNGDGDGVKKVDGGETSAPVSSEPAPKELNSEAPAAKKDSL</sequence>
<reference evidence="5 6" key="1">
    <citation type="submission" date="2020-07" db="EMBL/GenBank/DDBJ databases">
        <title>Novel species isolated from subtropical streams in China.</title>
        <authorList>
            <person name="Lu H."/>
        </authorList>
    </citation>
    <scope>NUCLEOTIDE SEQUENCE [LARGE SCALE GENOMIC DNA]</scope>
    <source>
        <strain evidence="5 6">LX20W</strain>
    </source>
</reference>
<protein>
    <submittedName>
        <fullName evidence="5">VacJ family lipoprotein</fullName>
    </submittedName>
</protein>
<evidence type="ECO:0000256" key="2">
    <source>
        <dbReference type="ARBA" id="ARBA00022729"/>
    </source>
</evidence>
<feature type="chain" id="PRO_5031167127" evidence="4">
    <location>
        <begin position="26"/>
        <end position="283"/>
    </location>
</feature>
<dbReference type="InterPro" id="IPR007428">
    <property type="entry name" value="MlaA"/>
</dbReference>
<comment type="caution">
    <text evidence="5">The sequence shown here is derived from an EMBL/GenBank/DDBJ whole genome shotgun (WGS) entry which is preliminary data.</text>
</comment>
<accession>A0A7W2EQP2</accession>
<dbReference type="EMBL" id="JACEZT010000003">
    <property type="protein sequence ID" value="MBA5636828.1"/>
    <property type="molecule type" value="Genomic_DNA"/>
</dbReference>
<comment type="similarity">
    <text evidence="1">Belongs to the MlaA family.</text>
</comment>